<feature type="region of interest" description="Disordered" evidence="1">
    <location>
        <begin position="1"/>
        <end position="38"/>
    </location>
</feature>
<feature type="compositionally biased region" description="Low complexity" evidence="1">
    <location>
        <begin position="12"/>
        <end position="25"/>
    </location>
</feature>
<dbReference type="RefSeq" id="WP_071655704.1">
    <property type="nucleotide sequence ID" value="NZ_MLCF01000025.1"/>
</dbReference>
<reference evidence="3 4" key="1">
    <citation type="submission" date="2016-10" db="EMBL/GenBank/DDBJ databases">
        <title>Genome sequence of Streptomyces gilvigriseus MUSC 26.</title>
        <authorList>
            <person name="Lee L.-H."/>
            <person name="Ser H.-L."/>
        </authorList>
    </citation>
    <scope>NUCLEOTIDE SEQUENCE [LARGE SCALE GENOMIC DNA]</scope>
    <source>
        <strain evidence="3 4">MUSC 26</strain>
    </source>
</reference>
<evidence type="ECO:0000313" key="3">
    <source>
        <dbReference type="EMBL" id="OIV38295.1"/>
    </source>
</evidence>
<accession>A0A1J7BHZ8</accession>
<sequence>MASPVSPPPSGAAPATSVPPTTATANGEARPDRPRGTAFGRRSMITARVALGLTALLIIVQSVTAGGFLQGRYGFLDTHSANAGILALVLLVGLIAAILAWRPGRVPGAGGTAVRAAVMMVLVPVEMILGYSRVLIVHIPLALLLLIGAVTAAQQAAVPQRRRKEKKSGAEARS</sequence>
<proteinExistence type="predicted"/>
<evidence type="ECO:0000256" key="1">
    <source>
        <dbReference type="SAM" id="MobiDB-lite"/>
    </source>
</evidence>
<keyword evidence="2" id="KW-0812">Transmembrane</keyword>
<name>A0A1J7BHZ8_9ACTN</name>
<gene>
    <name evidence="3" type="ORF">BIV57_06420</name>
</gene>
<keyword evidence="4" id="KW-1185">Reference proteome</keyword>
<feature type="transmembrane region" description="Helical" evidence="2">
    <location>
        <begin position="81"/>
        <end position="101"/>
    </location>
</feature>
<comment type="caution">
    <text evidence="3">The sequence shown here is derived from an EMBL/GenBank/DDBJ whole genome shotgun (WGS) entry which is preliminary data.</text>
</comment>
<feature type="transmembrane region" description="Helical" evidence="2">
    <location>
        <begin position="137"/>
        <end position="158"/>
    </location>
</feature>
<evidence type="ECO:0000313" key="4">
    <source>
        <dbReference type="Proteomes" id="UP000243342"/>
    </source>
</evidence>
<dbReference type="STRING" id="1428644.BIV57_06420"/>
<evidence type="ECO:0008006" key="5">
    <source>
        <dbReference type="Google" id="ProtNLM"/>
    </source>
</evidence>
<dbReference type="AlphaFoldDB" id="A0A1J7BHZ8"/>
<keyword evidence="2" id="KW-0472">Membrane</keyword>
<keyword evidence="2" id="KW-1133">Transmembrane helix</keyword>
<dbReference type="EMBL" id="MLCF01000025">
    <property type="protein sequence ID" value="OIV38295.1"/>
    <property type="molecule type" value="Genomic_DNA"/>
</dbReference>
<feature type="transmembrane region" description="Helical" evidence="2">
    <location>
        <begin position="113"/>
        <end position="131"/>
    </location>
</feature>
<feature type="compositionally biased region" description="Pro residues" evidence="1">
    <location>
        <begin position="1"/>
        <end position="11"/>
    </location>
</feature>
<dbReference type="Proteomes" id="UP000243342">
    <property type="component" value="Unassembled WGS sequence"/>
</dbReference>
<protein>
    <recommendedName>
        <fullName evidence="5">Integral membrane protein</fullName>
    </recommendedName>
</protein>
<evidence type="ECO:0000256" key="2">
    <source>
        <dbReference type="SAM" id="Phobius"/>
    </source>
</evidence>
<feature type="transmembrane region" description="Helical" evidence="2">
    <location>
        <begin position="49"/>
        <end position="69"/>
    </location>
</feature>
<organism evidence="3 4">
    <name type="scientific">Mangrovactinospora gilvigrisea</name>
    <dbReference type="NCBI Taxonomy" id="1428644"/>
    <lineage>
        <taxon>Bacteria</taxon>
        <taxon>Bacillati</taxon>
        <taxon>Actinomycetota</taxon>
        <taxon>Actinomycetes</taxon>
        <taxon>Kitasatosporales</taxon>
        <taxon>Streptomycetaceae</taxon>
        <taxon>Mangrovactinospora</taxon>
    </lineage>
</organism>